<dbReference type="AlphaFoldDB" id="A0AAV6YYT2"/>
<evidence type="ECO:0000313" key="8">
    <source>
        <dbReference type="Proteomes" id="UP000824782"/>
    </source>
</evidence>
<dbReference type="GO" id="GO:1990133">
    <property type="term" value="C:molybdopterin adenylyltransferase complex"/>
    <property type="evidence" value="ECO:0007669"/>
    <property type="project" value="TreeGrafter"/>
</dbReference>
<dbReference type="InterPro" id="IPR003749">
    <property type="entry name" value="ThiS/MoaD-like"/>
</dbReference>
<evidence type="ECO:0000256" key="3">
    <source>
        <dbReference type="ARBA" id="ARBA00022553"/>
    </source>
</evidence>
<dbReference type="PANTHER" id="PTHR33359">
    <property type="entry name" value="MOLYBDOPTERIN SYNTHASE SULFUR CARRIER SUBUNIT"/>
    <property type="match status" value="1"/>
</dbReference>
<proteinExistence type="inferred from homology"/>
<comment type="caution">
    <text evidence="7">The sequence shown here is derived from an EMBL/GenBank/DDBJ whole genome shotgun (WGS) entry which is preliminary data.</text>
</comment>
<dbReference type="HAMAP" id="MF_03051">
    <property type="entry name" value="MOCS2A"/>
    <property type="match status" value="1"/>
</dbReference>
<dbReference type="InterPro" id="IPR028887">
    <property type="entry name" value="MOCS2A_euk"/>
</dbReference>
<evidence type="ECO:0000256" key="4">
    <source>
        <dbReference type="ARBA" id="ARBA00022741"/>
    </source>
</evidence>
<comment type="similarity">
    <text evidence="6">Belongs to the MoaD family. MOCS2A subfamily.</text>
</comment>
<dbReference type="SUPFAM" id="SSF54285">
    <property type="entry name" value="MoaD/ThiS"/>
    <property type="match status" value="1"/>
</dbReference>
<sequence length="105" mass="11664">MTNLPPRTLRLPVFIIAIIRSWKVLVLYFAKSSELAGVRSENLTLPQEVTSKELWEKIAALHPRLSTIKDQVVLAVRQEYVTIGDDVITLRTGDEVAVIPPISGG</sequence>
<keyword evidence="5 6" id="KW-0501">Molybdenum cofactor biosynthesis</keyword>
<dbReference type="PANTHER" id="PTHR33359:SF1">
    <property type="entry name" value="MOLYBDOPTERIN SYNTHASE SULFUR CARRIER SUBUNIT"/>
    <property type="match status" value="1"/>
</dbReference>
<keyword evidence="3 6" id="KW-0597">Phosphoprotein</keyword>
<comment type="PTM">
    <text evidence="6">C-terminal thiocarboxylation occurs in 2 steps, it is first acyl-adenylated (-COAMP) via the hesA/moeB/thiF part of MOCS3, then thiocarboxylated (-COSH) via the rhodanese domain of MOCS3.</text>
</comment>
<dbReference type="GO" id="GO:0030366">
    <property type="term" value="F:molybdopterin synthase activity"/>
    <property type="evidence" value="ECO:0007669"/>
    <property type="project" value="UniProtKB-UniRule"/>
</dbReference>
<dbReference type="InterPro" id="IPR016155">
    <property type="entry name" value="Mopterin_synth/thiamin_S_b"/>
</dbReference>
<evidence type="ECO:0000256" key="5">
    <source>
        <dbReference type="ARBA" id="ARBA00023150"/>
    </source>
</evidence>
<organism evidence="7 8">
    <name type="scientific">Engystomops pustulosus</name>
    <name type="common">Tungara frog</name>
    <name type="synonym">Physalaemus pustulosus</name>
    <dbReference type="NCBI Taxonomy" id="76066"/>
    <lineage>
        <taxon>Eukaryota</taxon>
        <taxon>Metazoa</taxon>
        <taxon>Chordata</taxon>
        <taxon>Craniata</taxon>
        <taxon>Vertebrata</taxon>
        <taxon>Euteleostomi</taxon>
        <taxon>Amphibia</taxon>
        <taxon>Batrachia</taxon>
        <taxon>Anura</taxon>
        <taxon>Neobatrachia</taxon>
        <taxon>Hyloidea</taxon>
        <taxon>Leptodactylidae</taxon>
        <taxon>Leiuperinae</taxon>
        <taxon>Engystomops</taxon>
    </lineage>
</organism>
<dbReference type="Gene3D" id="3.10.20.30">
    <property type="match status" value="1"/>
</dbReference>
<dbReference type="InterPro" id="IPR012675">
    <property type="entry name" value="Beta-grasp_dom_sf"/>
</dbReference>
<comment type="subcellular location">
    <subcellularLocation>
        <location evidence="6">Cytoplasm</location>
        <location evidence="6">Cytosol</location>
    </subcellularLocation>
</comment>
<protein>
    <recommendedName>
        <fullName evidence="6">Molybdopterin synthase sulfur carrier subunit</fullName>
    </recommendedName>
    <alternativeName>
        <fullName evidence="6">Molybdenum cofactor synthesis protein 2 small subunit</fullName>
    </alternativeName>
    <alternativeName>
        <fullName evidence="6">Molybdenum cofactor synthesis protein 2A</fullName>
        <shortName evidence="6">MOCS2A</shortName>
    </alternativeName>
    <alternativeName>
        <fullName evidence="6">Sulfur carrier protein MOCS2A</fullName>
    </alternativeName>
</protein>
<name>A0AAV6YYT2_ENGPU</name>
<dbReference type="Pfam" id="PF02597">
    <property type="entry name" value="ThiS"/>
    <property type="match status" value="1"/>
</dbReference>
<comment type="miscellaneous">
    <text evidence="6">This protein is produced by a bicistronic gene which also produces the large subunit (MOCS2B).</text>
</comment>
<keyword evidence="8" id="KW-1185">Reference proteome</keyword>
<feature type="modified residue" description="Glycyl adenylate; alternate" evidence="6">
    <location>
        <position position="105"/>
    </location>
</feature>
<comment type="function">
    <text evidence="6">Acts as a sulfur carrier required for molybdopterin biosynthesis. Component of the molybdopterin synthase complex that catalyzes the conversion of precursor Z into molybdopterin by mediating the incorporation of 2 sulfur atoms into precursor Z to generate a dithiolene group. In the complex, serves as sulfur donor by being thiocarboxylated (-COSH) at its C-terminus by MOCS3. After interaction with MOCS2B, the sulfur is then transferred to precursor Z to form molybdopterin.</text>
</comment>
<evidence type="ECO:0000256" key="1">
    <source>
        <dbReference type="ARBA" id="ARBA00005046"/>
    </source>
</evidence>
<dbReference type="EMBL" id="WNYA01005828">
    <property type="protein sequence ID" value="KAG8542047.1"/>
    <property type="molecule type" value="Genomic_DNA"/>
</dbReference>
<comment type="pathway">
    <text evidence="1 6">Cofactor biosynthesis; molybdopterin biosynthesis.</text>
</comment>
<dbReference type="FunFam" id="3.10.20.30:FF:000010">
    <property type="entry name" value="Molybdopterin synthase sulfur carrier subunit"/>
    <property type="match status" value="1"/>
</dbReference>
<evidence type="ECO:0000256" key="6">
    <source>
        <dbReference type="HAMAP-Rule" id="MF_03051"/>
    </source>
</evidence>
<keyword evidence="4 6" id="KW-0547">Nucleotide-binding</keyword>
<dbReference type="Proteomes" id="UP000824782">
    <property type="component" value="Unassembled WGS sequence"/>
</dbReference>
<dbReference type="GO" id="GO:0006777">
    <property type="term" value="P:Mo-molybdopterin cofactor biosynthetic process"/>
    <property type="evidence" value="ECO:0007669"/>
    <property type="project" value="UniProtKB-UniRule"/>
</dbReference>
<evidence type="ECO:0000256" key="2">
    <source>
        <dbReference type="ARBA" id="ARBA00022490"/>
    </source>
</evidence>
<dbReference type="GO" id="GO:1990140">
    <property type="term" value="C:molybdopterin synthase complex"/>
    <property type="evidence" value="ECO:0007669"/>
    <property type="project" value="UniProtKB-UniRule"/>
</dbReference>
<evidence type="ECO:0000313" key="7">
    <source>
        <dbReference type="EMBL" id="KAG8542047.1"/>
    </source>
</evidence>
<accession>A0AAV6YYT2</accession>
<gene>
    <name evidence="6" type="primary">MOCS2</name>
    <name evidence="7" type="ORF">GDO81_027599</name>
</gene>
<comment type="subunit">
    <text evidence="6">Heterotetramer; composed of 2 small (MOCS2A) and 2 large (MOCS2B) subunits.</text>
</comment>
<dbReference type="CDD" id="cd00754">
    <property type="entry name" value="Ubl_MoaD"/>
    <property type="match status" value="1"/>
</dbReference>
<feature type="modified residue" description="1-thioglycine; alternate" evidence="6">
    <location>
        <position position="105"/>
    </location>
</feature>
<keyword evidence="2 6" id="KW-0963">Cytoplasm</keyword>
<dbReference type="GO" id="GO:0000166">
    <property type="term" value="F:nucleotide binding"/>
    <property type="evidence" value="ECO:0007669"/>
    <property type="project" value="UniProtKB-KW"/>
</dbReference>
<reference evidence="7" key="1">
    <citation type="thesis" date="2020" institute="ProQuest LLC" country="789 East Eisenhower Parkway, Ann Arbor, MI, USA">
        <title>Comparative Genomics and Chromosome Evolution.</title>
        <authorList>
            <person name="Mudd A.B."/>
        </authorList>
    </citation>
    <scope>NUCLEOTIDE SEQUENCE</scope>
    <source>
        <strain evidence="7">237g6f4</strain>
        <tissue evidence="7">Blood</tissue>
    </source>
</reference>
<dbReference type="NCBIfam" id="TIGR01682">
    <property type="entry name" value="moaD"/>
    <property type="match status" value="1"/>
</dbReference>
<dbReference type="InterPro" id="IPR044672">
    <property type="entry name" value="MOCS2A"/>
</dbReference>